<dbReference type="InterPro" id="IPR017853">
    <property type="entry name" value="GH"/>
</dbReference>
<evidence type="ECO:0000313" key="2">
    <source>
        <dbReference type="Proteomes" id="UP000199656"/>
    </source>
</evidence>
<reference evidence="2" key="1">
    <citation type="submission" date="2016-10" db="EMBL/GenBank/DDBJ databases">
        <authorList>
            <person name="Varghese N."/>
            <person name="Submissions S."/>
        </authorList>
    </citation>
    <scope>NUCLEOTIDE SEQUENCE [LARGE SCALE GENOMIC DNA]</scope>
    <source>
        <strain evidence="2">DSM 23920</strain>
    </source>
</reference>
<dbReference type="RefSeq" id="WP_139170191.1">
    <property type="nucleotide sequence ID" value="NZ_BKAT01000048.1"/>
</dbReference>
<dbReference type="Proteomes" id="UP000199656">
    <property type="component" value="Unassembled WGS sequence"/>
</dbReference>
<sequence length="472" mass="53860">MPPRFLLFILLFTVSCGMSNVHKPATDSIIPANKPLMKDFMGINGHFAFKPALYGQVCRLVRNYHNMNWDAEKPGDSIHPPFATNNINWKNDVYGPWKEHGFETDICLQFLGFGPSVKDYKERWAGKESWAYDYGKAMASYFGPAGQEKLCTSMEIDNEPGSYFDSTLFKKLFREMARGIRAGDSTIRILTPAVTAGREDKYSQDLPSMYGSSDMLPLYDVINVHTYPTIDKGILDENGWNRSYPEDRSLYYLEMVNSTIAWRNAQAKDKEIWITEFGYDACTDTAMTKRKDWALKLNWQGTTDLQQAQYLVRSFLLFSAMDVQRAYLYYYDDDDEASVHAASGITRHFVPKTAFWAVKQLYQTLGDYRFNKIIKQDSGKAYVYEYIKGDDPAQVIWVAWSPTGVRTDKKNGYQPKQSAIELSQLPGKVVQVKGMAESENTEPEVSYKQNDAAGLSITIAESPVYIRFEANK</sequence>
<dbReference type="SUPFAM" id="SSF51445">
    <property type="entry name" value="(Trans)glycosidases"/>
    <property type="match status" value="1"/>
</dbReference>
<dbReference type="EMBL" id="FNRL01000013">
    <property type="protein sequence ID" value="SEA72320.1"/>
    <property type="molecule type" value="Genomic_DNA"/>
</dbReference>
<organism evidence="1 2">
    <name type="scientific">Chitinophaga terrae</name>
    <name type="common">ex Kim and Jung 2007</name>
    <dbReference type="NCBI Taxonomy" id="408074"/>
    <lineage>
        <taxon>Bacteria</taxon>
        <taxon>Pseudomonadati</taxon>
        <taxon>Bacteroidota</taxon>
        <taxon>Chitinophagia</taxon>
        <taxon>Chitinophagales</taxon>
        <taxon>Chitinophagaceae</taxon>
        <taxon>Chitinophaga</taxon>
    </lineage>
</organism>
<evidence type="ECO:0000313" key="1">
    <source>
        <dbReference type="EMBL" id="SEA72320.1"/>
    </source>
</evidence>
<keyword evidence="2" id="KW-1185">Reference proteome</keyword>
<name>A0A1H4DIS9_9BACT</name>
<dbReference type="OrthoDB" id="177731at2"/>
<dbReference type="AlphaFoldDB" id="A0A1H4DIS9"/>
<proteinExistence type="predicted"/>
<protein>
    <submittedName>
        <fullName evidence="1">Uncharacterized protein</fullName>
    </submittedName>
</protein>
<accession>A0A1H4DIS9</accession>
<gene>
    <name evidence="1" type="ORF">SAMN05660909_03158</name>
</gene>
<dbReference type="PROSITE" id="PS51257">
    <property type="entry name" value="PROKAR_LIPOPROTEIN"/>
    <property type="match status" value="1"/>
</dbReference>
<dbReference type="Gene3D" id="3.20.20.80">
    <property type="entry name" value="Glycosidases"/>
    <property type="match status" value="1"/>
</dbReference>
<dbReference type="STRING" id="408074.SAMN05660909_03158"/>